<feature type="modified residue" description="N6-lipoyllysine" evidence="3 4">
    <location>
        <position position="65"/>
    </location>
</feature>
<dbReference type="NCBIfam" id="NF002270">
    <property type="entry name" value="PRK01202.1"/>
    <property type="match status" value="1"/>
</dbReference>
<protein>
    <recommendedName>
        <fullName evidence="3">Glycine cleavage system H protein</fullName>
    </recommendedName>
    <alternativeName>
        <fullName evidence="3">Octanoyl/lipoyl carrier protein</fullName>
    </alternativeName>
</protein>
<dbReference type="PROSITE" id="PS00189">
    <property type="entry name" value="LIPOYL"/>
    <property type="match status" value="1"/>
</dbReference>
<reference evidence="6 7" key="1">
    <citation type="submission" date="2017-07" db="EMBL/GenBank/DDBJ databases">
        <title>The genome sequence of Paludifilum halophilum highlights mechanisms for microbial adaptation to high salt environemnts.</title>
        <authorList>
            <person name="Belbahri L."/>
        </authorList>
    </citation>
    <scope>NUCLEOTIDE SEQUENCE [LARGE SCALE GENOMIC DNA]</scope>
    <source>
        <strain evidence="6 7">DSM 102817</strain>
    </source>
</reference>
<evidence type="ECO:0000259" key="5">
    <source>
        <dbReference type="PROSITE" id="PS50968"/>
    </source>
</evidence>
<evidence type="ECO:0000256" key="4">
    <source>
        <dbReference type="PIRSR" id="PIRSR617453-50"/>
    </source>
</evidence>
<dbReference type="InterPro" id="IPR003016">
    <property type="entry name" value="2-oxoA_DH_lipoyl-BS"/>
</dbReference>
<comment type="cofactor">
    <cofactor evidence="3">
        <name>(R)-lipoate</name>
        <dbReference type="ChEBI" id="CHEBI:83088"/>
    </cofactor>
    <text evidence="3">Binds 1 lipoyl cofactor covalently.</text>
</comment>
<dbReference type="Gene3D" id="2.40.50.100">
    <property type="match status" value="1"/>
</dbReference>
<evidence type="ECO:0000313" key="6">
    <source>
        <dbReference type="EMBL" id="OYD09113.1"/>
    </source>
</evidence>
<dbReference type="EMBL" id="NOWF01000002">
    <property type="protein sequence ID" value="OYD09113.1"/>
    <property type="molecule type" value="Genomic_DNA"/>
</dbReference>
<dbReference type="InterPro" id="IPR017453">
    <property type="entry name" value="GCV_H_sub"/>
</dbReference>
<evidence type="ECO:0000256" key="1">
    <source>
        <dbReference type="ARBA" id="ARBA00009249"/>
    </source>
</evidence>
<dbReference type="PROSITE" id="PS50968">
    <property type="entry name" value="BIOTINYL_LIPOYL"/>
    <property type="match status" value="1"/>
</dbReference>
<name>A0A235B9Y3_9BACL</name>
<dbReference type="PANTHER" id="PTHR11715">
    <property type="entry name" value="GLYCINE CLEAVAGE SYSTEM H PROTEIN"/>
    <property type="match status" value="1"/>
</dbReference>
<dbReference type="InterPro" id="IPR011053">
    <property type="entry name" value="Single_hybrid_motif"/>
</dbReference>
<dbReference type="Proteomes" id="UP000215459">
    <property type="component" value="Unassembled WGS sequence"/>
</dbReference>
<dbReference type="AlphaFoldDB" id="A0A235B9Y3"/>
<dbReference type="GO" id="GO:0009249">
    <property type="term" value="P:protein lipoylation"/>
    <property type="evidence" value="ECO:0007669"/>
    <property type="project" value="UniProtKB-UniRule"/>
</dbReference>
<keyword evidence="7" id="KW-1185">Reference proteome</keyword>
<dbReference type="RefSeq" id="WP_094263462.1">
    <property type="nucleotide sequence ID" value="NZ_NOWF01000002.1"/>
</dbReference>
<gene>
    <name evidence="3 6" type="primary">gcvH</name>
    <name evidence="6" type="ORF">CHM34_04935</name>
</gene>
<evidence type="ECO:0000256" key="3">
    <source>
        <dbReference type="HAMAP-Rule" id="MF_00272"/>
    </source>
</evidence>
<evidence type="ECO:0000313" key="7">
    <source>
        <dbReference type="Proteomes" id="UP000215459"/>
    </source>
</evidence>
<dbReference type="SUPFAM" id="SSF51230">
    <property type="entry name" value="Single hybrid motif"/>
    <property type="match status" value="1"/>
</dbReference>
<dbReference type="InterPro" id="IPR002930">
    <property type="entry name" value="GCV_H"/>
</dbReference>
<proteinExistence type="inferred from homology"/>
<dbReference type="GO" id="GO:0019464">
    <property type="term" value="P:glycine decarboxylation via glycine cleavage system"/>
    <property type="evidence" value="ECO:0007669"/>
    <property type="project" value="UniProtKB-UniRule"/>
</dbReference>
<organism evidence="6 7">
    <name type="scientific">Paludifilum halophilum</name>
    <dbReference type="NCBI Taxonomy" id="1642702"/>
    <lineage>
        <taxon>Bacteria</taxon>
        <taxon>Bacillati</taxon>
        <taxon>Bacillota</taxon>
        <taxon>Bacilli</taxon>
        <taxon>Bacillales</taxon>
        <taxon>Thermoactinomycetaceae</taxon>
        <taxon>Paludifilum</taxon>
    </lineage>
</organism>
<feature type="domain" description="Lipoyl-binding" evidence="5">
    <location>
        <begin position="24"/>
        <end position="106"/>
    </location>
</feature>
<dbReference type="HAMAP" id="MF_00272">
    <property type="entry name" value="GcvH"/>
    <property type="match status" value="1"/>
</dbReference>
<dbReference type="OrthoDB" id="9796712at2"/>
<dbReference type="GO" id="GO:0005960">
    <property type="term" value="C:glycine cleavage complex"/>
    <property type="evidence" value="ECO:0007669"/>
    <property type="project" value="InterPro"/>
</dbReference>
<dbReference type="GO" id="GO:0005737">
    <property type="term" value="C:cytoplasm"/>
    <property type="evidence" value="ECO:0007669"/>
    <property type="project" value="TreeGrafter"/>
</dbReference>
<keyword evidence="2 3" id="KW-0450">Lipoyl</keyword>
<dbReference type="CDD" id="cd06848">
    <property type="entry name" value="GCS_H"/>
    <property type="match status" value="1"/>
</dbReference>
<dbReference type="PANTHER" id="PTHR11715:SF3">
    <property type="entry name" value="GLYCINE CLEAVAGE SYSTEM H PROTEIN-RELATED"/>
    <property type="match status" value="1"/>
</dbReference>
<dbReference type="NCBIfam" id="TIGR00527">
    <property type="entry name" value="gcvH"/>
    <property type="match status" value="1"/>
</dbReference>
<accession>A0A235B9Y3</accession>
<comment type="function">
    <text evidence="3">The glycine cleavage system catalyzes the degradation of glycine. The H protein shuttles the methylamine group of glycine from the P protein to the T protein.</text>
</comment>
<comment type="subunit">
    <text evidence="3">The glycine cleavage system is composed of four proteins: P, T, L and H.</text>
</comment>
<dbReference type="InterPro" id="IPR033753">
    <property type="entry name" value="GCV_H/Fam206"/>
</dbReference>
<dbReference type="InterPro" id="IPR000089">
    <property type="entry name" value="Biotin_lipoyl"/>
</dbReference>
<comment type="function">
    <text evidence="3">Is also involved in protein lipoylation via its role as an octanoyl/lipoyl carrier protein intermediate.</text>
</comment>
<sequence length="131" mass="14579">MSRIVADFYYSKDHEWVQVVEDGRVRVGISDFAQEQLGEIVFVELPESDSAVEADESVGSIESVKAVSDLYSPVSGTVLQVNESLEDLPEIVNESPFDEGWLMEVQLKDPGQLEALLNADQYRKLIEGEEG</sequence>
<dbReference type="Pfam" id="PF01597">
    <property type="entry name" value="GCV_H"/>
    <property type="match status" value="1"/>
</dbReference>
<comment type="similarity">
    <text evidence="1 3">Belongs to the GcvH family.</text>
</comment>
<comment type="caution">
    <text evidence="6">The sequence shown here is derived from an EMBL/GenBank/DDBJ whole genome shotgun (WGS) entry which is preliminary data.</text>
</comment>
<evidence type="ECO:0000256" key="2">
    <source>
        <dbReference type="ARBA" id="ARBA00022823"/>
    </source>
</evidence>